<dbReference type="Proteomes" id="UP001055439">
    <property type="component" value="Chromosome 8"/>
</dbReference>
<reference evidence="1" key="1">
    <citation type="submission" date="2022-05" db="EMBL/GenBank/DDBJ databases">
        <title>The Musa troglodytarum L. genome provides insights into the mechanism of non-climacteric behaviour and enrichment of carotenoids.</title>
        <authorList>
            <person name="Wang J."/>
        </authorList>
    </citation>
    <scope>NUCLEOTIDE SEQUENCE</scope>
    <source>
        <tissue evidence="1">Leaf</tissue>
    </source>
</reference>
<dbReference type="OrthoDB" id="68328at2759"/>
<keyword evidence="2" id="KW-1185">Reference proteome</keyword>
<dbReference type="Gene3D" id="3.10.129.10">
    <property type="entry name" value="Hotdog Thioesterase"/>
    <property type="match status" value="1"/>
</dbReference>
<organism evidence="1 2">
    <name type="scientific">Musa troglodytarum</name>
    <name type="common">fe'i banana</name>
    <dbReference type="NCBI Taxonomy" id="320322"/>
    <lineage>
        <taxon>Eukaryota</taxon>
        <taxon>Viridiplantae</taxon>
        <taxon>Streptophyta</taxon>
        <taxon>Embryophyta</taxon>
        <taxon>Tracheophyta</taxon>
        <taxon>Spermatophyta</taxon>
        <taxon>Magnoliopsida</taxon>
        <taxon>Liliopsida</taxon>
        <taxon>Zingiberales</taxon>
        <taxon>Musaceae</taxon>
        <taxon>Musa</taxon>
    </lineage>
</organism>
<accession>A0A9E7KTE4</accession>
<protein>
    <submittedName>
        <fullName evidence="1">Acyl-coenzyme A thioesterase 8-like</fullName>
    </submittedName>
</protein>
<dbReference type="AlphaFoldDB" id="A0A9E7KTE4"/>
<evidence type="ECO:0000313" key="2">
    <source>
        <dbReference type="Proteomes" id="UP001055439"/>
    </source>
</evidence>
<name>A0A9E7KTE4_9LILI</name>
<dbReference type="EMBL" id="CP097510">
    <property type="protein sequence ID" value="URE33338.1"/>
    <property type="molecule type" value="Genomic_DNA"/>
</dbReference>
<sequence>MPFIVFTGGYYMIICHLMNNLSNREYRNKIAKKKFIPWPIEIRFCEDYHFSEQSPPRLRYWLKVKGKLTDDPALHR</sequence>
<gene>
    <name evidence="1" type="ORF">MUK42_37773</name>
</gene>
<evidence type="ECO:0000313" key="1">
    <source>
        <dbReference type="EMBL" id="URE33338.1"/>
    </source>
</evidence>
<proteinExistence type="predicted"/>